<evidence type="ECO:0000313" key="1">
    <source>
        <dbReference type="EMBL" id="CAE7620233.1"/>
    </source>
</evidence>
<dbReference type="AlphaFoldDB" id="A0A812VFW1"/>
<feature type="non-terminal residue" evidence="1">
    <location>
        <position position="1"/>
    </location>
</feature>
<comment type="caution">
    <text evidence="1">The sequence shown here is derived from an EMBL/GenBank/DDBJ whole genome shotgun (WGS) entry which is preliminary data.</text>
</comment>
<feature type="non-terminal residue" evidence="1">
    <location>
        <position position="65"/>
    </location>
</feature>
<accession>A0A812VFW1</accession>
<gene>
    <name evidence="1" type="primary">mut-7</name>
    <name evidence="1" type="ORF">SPIL2461_LOCUS16265</name>
</gene>
<name>A0A812VFW1_SYMPI</name>
<reference evidence="1" key="1">
    <citation type="submission" date="2021-02" db="EMBL/GenBank/DDBJ databases">
        <authorList>
            <person name="Dougan E. K."/>
            <person name="Rhodes N."/>
            <person name="Thang M."/>
            <person name="Chan C."/>
        </authorList>
    </citation>
    <scope>NUCLEOTIDE SEQUENCE</scope>
</reference>
<evidence type="ECO:0000313" key="2">
    <source>
        <dbReference type="Proteomes" id="UP000649617"/>
    </source>
</evidence>
<organism evidence="1 2">
    <name type="scientific">Symbiodinium pilosum</name>
    <name type="common">Dinoflagellate</name>
    <dbReference type="NCBI Taxonomy" id="2952"/>
    <lineage>
        <taxon>Eukaryota</taxon>
        <taxon>Sar</taxon>
        <taxon>Alveolata</taxon>
        <taxon>Dinophyceae</taxon>
        <taxon>Suessiales</taxon>
        <taxon>Symbiodiniaceae</taxon>
        <taxon>Symbiodinium</taxon>
    </lineage>
</organism>
<sequence length="65" mass="7325">SAVPATWLSGRPILTSTWPSPRAFFLEKQRLPSRISPQYRAQMNLMSRLPLACLHQSSSPCVQVE</sequence>
<proteinExistence type="predicted"/>
<keyword evidence="2" id="KW-1185">Reference proteome</keyword>
<protein>
    <submittedName>
        <fullName evidence="1">Mut-7 protein</fullName>
    </submittedName>
</protein>
<dbReference type="Proteomes" id="UP000649617">
    <property type="component" value="Unassembled WGS sequence"/>
</dbReference>
<dbReference type="EMBL" id="CAJNIZ010042068">
    <property type="protein sequence ID" value="CAE7620233.1"/>
    <property type="molecule type" value="Genomic_DNA"/>
</dbReference>